<protein>
    <submittedName>
        <fullName evidence="1">Uncharacterized protein</fullName>
    </submittedName>
</protein>
<proteinExistence type="predicted"/>
<comment type="caution">
    <text evidence="1">The sequence shown here is derived from an EMBL/GenBank/DDBJ whole genome shotgun (WGS) entry which is preliminary data.</text>
</comment>
<dbReference type="AlphaFoldDB" id="A0A2T5YCJ6"/>
<dbReference type="Proteomes" id="UP000244225">
    <property type="component" value="Unassembled WGS sequence"/>
</dbReference>
<reference evidence="1 2" key="1">
    <citation type="submission" date="2018-04" db="EMBL/GenBank/DDBJ databases">
        <title>Genomic Encyclopedia of Archaeal and Bacterial Type Strains, Phase II (KMG-II): from individual species to whole genera.</title>
        <authorList>
            <person name="Goeker M."/>
        </authorList>
    </citation>
    <scope>NUCLEOTIDE SEQUENCE [LARGE SCALE GENOMIC DNA]</scope>
    <source>
        <strain evidence="1 2">DSM 100162</strain>
    </source>
</reference>
<evidence type="ECO:0000313" key="1">
    <source>
        <dbReference type="EMBL" id="PTX14205.1"/>
    </source>
</evidence>
<accession>A0A2T5YCJ6</accession>
<organism evidence="1 2">
    <name type="scientific">Pontibacter mucosus</name>
    <dbReference type="NCBI Taxonomy" id="1649266"/>
    <lineage>
        <taxon>Bacteria</taxon>
        <taxon>Pseudomonadati</taxon>
        <taxon>Bacteroidota</taxon>
        <taxon>Cytophagia</taxon>
        <taxon>Cytophagales</taxon>
        <taxon>Hymenobacteraceae</taxon>
        <taxon>Pontibacter</taxon>
    </lineage>
</organism>
<sequence>MNKPRVMQEGFSSKYSLRSGNSYIREAFLFAG</sequence>
<gene>
    <name evidence="1" type="ORF">C8N40_11252</name>
</gene>
<name>A0A2T5YCJ6_9BACT</name>
<dbReference type="EMBL" id="QBKI01000012">
    <property type="protein sequence ID" value="PTX14205.1"/>
    <property type="molecule type" value="Genomic_DNA"/>
</dbReference>
<evidence type="ECO:0000313" key="2">
    <source>
        <dbReference type="Proteomes" id="UP000244225"/>
    </source>
</evidence>
<keyword evidence="2" id="KW-1185">Reference proteome</keyword>